<feature type="region of interest" description="Disordered" evidence="1">
    <location>
        <begin position="383"/>
        <end position="410"/>
    </location>
</feature>
<evidence type="ECO:0000256" key="1">
    <source>
        <dbReference type="SAM" id="MobiDB-lite"/>
    </source>
</evidence>
<name>A0A6J8FKF2_LEIDO</name>
<gene>
    <name evidence="2" type="ORF">LDHU3_29.0830</name>
</gene>
<dbReference type="VEuPathDB" id="TriTrypDB:LdBPK_290600.1"/>
<dbReference type="EMBL" id="LR812649">
    <property type="protein sequence ID" value="CAC5431767.1"/>
    <property type="molecule type" value="Genomic_DNA"/>
</dbReference>
<feature type="region of interest" description="Disordered" evidence="1">
    <location>
        <begin position="450"/>
        <end position="483"/>
    </location>
</feature>
<dbReference type="VEuPathDB" id="TriTrypDB:LDHU3_29.0830"/>
<evidence type="ECO:0000313" key="2">
    <source>
        <dbReference type="EMBL" id="CAC5431767.1"/>
    </source>
</evidence>
<protein>
    <submittedName>
        <fullName evidence="2">Hypothetical_protein_conserved</fullName>
    </submittedName>
</protein>
<reference evidence="2" key="1">
    <citation type="submission" date="2020-06" db="EMBL/GenBank/DDBJ databases">
        <authorList>
            <person name="Camacho E."/>
            <person name="Gonzalez-de la Fuente S."/>
            <person name="Rastrojo A."/>
            <person name="Peiro-Pastor R."/>
            <person name="Solana JC."/>
            <person name="Tabera L."/>
            <person name="Gamarro F."/>
            <person name="Carrasco-Ramiro F."/>
            <person name="Requena JM."/>
            <person name="Aguado B."/>
        </authorList>
    </citation>
    <scope>NUCLEOTIDE SEQUENCE</scope>
</reference>
<evidence type="ECO:0000313" key="3">
    <source>
        <dbReference type="Proteomes" id="UP000601710"/>
    </source>
</evidence>
<organism evidence="2 3">
    <name type="scientific">Leishmania donovani</name>
    <dbReference type="NCBI Taxonomy" id="5661"/>
    <lineage>
        <taxon>Eukaryota</taxon>
        <taxon>Discoba</taxon>
        <taxon>Euglenozoa</taxon>
        <taxon>Kinetoplastea</taxon>
        <taxon>Metakinetoplastina</taxon>
        <taxon>Trypanosomatida</taxon>
        <taxon>Trypanosomatidae</taxon>
        <taxon>Leishmaniinae</taxon>
        <taxon>Leishmania</taxon>
    </lineage>
</organism>
<dbReference type="Proteomes" id="UP000601710">
    <property type="component" value="Chromosome 29"/>
</dbReference>
<accession>A0A6J8FKF2</accession>
<dbReference type="VEuPathDB" id="TriTrypDB:LdCL_290010800"/>
<feature type="region of interest" description="Disordered" evidence="1">
    <location>
        <begin position="261"/>
        <end position="329"/>
    </location>
</feature>
<dbReference type="AlphaFoldDB" id="A0A6J8FKF2"/>
<proteinExistence type="predicted"/>
<dbReference type="SMR" id="A0A6J8FKF2"/>
<sequence>MPATSAPSPLLPALRPASGTMAAPHVAIEAAAEAASASSNEETSVKAKGYDEDWHRLPSEISYFQDLLASLEEKQQLASAASSANAVATRGPSYSISLQRERELEERELADLRLRKRQLAIIEARRRRSRRRCDAVDEAFQKALKRRWQAMQHLAADPPAERLVGQGMTQYVPAALLPDDVVDRRGRHQPGPLPLAPQSAVEARMRRTPNPPAITGAGPTSATVVRALKNCSSGTTAEEDAIVFLTQLDACGKLVCKDGATGGSHSPTQSPSVSSRVVAMTSSEGMRAEDEALPRTTSAHAASTIGAEALTNADVREDDNEDEGGWIRPATVTEANKARWQEMGYHVIVVGGKGRCGGAAAREADAVRRAIRSVEALPNERVAPRAVEQRTAASSSSLTRRKPPNDQQAKCTSVPRWDWMQLAPLPQVCLVQRRLPEEDMTVAELRERHRRHMPVASSTTSVPRGRQNRGDRLWRVSGKSVPH</sequence>
<feature type="compositionally biased region" description="Low complexity" evidence="1">
    <location>
        <begin position="264"/>
        <end position="278"/>
    </location>
</feature>